<dbReference type="PROSITE" id="PS51257">
    <property type="entry name" value="PROKAR_LIPOPROTEIN"/>
    <property type="match status" value="1"/>
</dbReference>
<evidence type="ECO:0000313" key="1">
    <source>
        <dbReference type="EMBL" id="KIA90394.1"/>
    </source>
</evidence>
<evidence type="ECO:0008006" key="3">
    <source>
        <dbReference type="Google" id="ProtNLM"/>
    </source>
</evidence>
<keyword evidence="2" id="KW-1185">Reference proteome</keyword>
<name>A0A0C1FR64_9FLAO</name>
<gene>
    <name evidence="1" type="ORF">OA86_00355</name>
</gene>
<comment type="caution">
    <text evidence="1">The sequence shown here is derived from an EMBL/GenBank/DDBJ whole genome shotgun (WGS) entry which is preliminary data.</text>
</comment>
<dbReference type="AlphaFoldDB" id="A0A0C1FR64"/>
<sequence length="170" mass="19147">MKKYLLTTCAFIFILSCEKKISENINIKNTNDSVVVVPENSEPIESSTQQTCYLGVTGKDSVFISLDDNLGTITGKMRYKNAEKDSSFGDIVGTQNGDTLKLNYTFQSEGTMSEREIYFLKKKDQLTEGIGDHKIEGKKDFYENTSKLKFDGSSLKQVDCKDFDKKVTVK</sequence>
<dbReference type="RefSeq" id="WP_039347153.1">
    <property type="nucleotide sequence ID" value="NZ_FOLA01000001.1"/>
</dbReference>
<reference evidence="1 2" key="1">
    <citation type="submission" date="2014-10" db="EMBL/GenBank/DDBJ databases">
        <title>Kaistella jeonii genome.</title>
        <authorList>
            <person name="Clayton J.T."/>
            <person name="Newman J.D."/>
        </authorList>
    </citation>
    <scope>NUCLEOTIDE SEQUENCE [LARGE SCALE GENOMIC DNA]</scope>
    <source>
        <strain evidence="1 2">DSM 17048</strain>
    </source>
</reference>
<dbReference type="EMBL" id="JSYL01000001">
    <property type="protein sequence ID" value="KIA90394.1"/>
    <property type="molecule type" value="Genomic_DNA"/>
</dbReference>
<dbReference type="Proteomes" id="UP000031473">
    <property type="component" value="Unassembled WGS sequence"/>
</dbReference>
<evidence type="ECO:0000313" key="2">
    <source>
        <dbReference type="Proteomes" id="UP000031473"/>
    </source>
</evidence>
<accession>A0A0C1FR64</accession>
<dbReference type="STRING" id="266749.SAMN05421876_101467"/>
<protein>
    <recommendedName>
        <fullName evidence="3">Lipoprotein</fullName>
    </recommendedName>
</protein>
<dbReference type="OrthoDB" id="794403at2"/>
<proteinExistence type="predicted"/>
<organism evidence="1 2">
    <name type="scientific">Kaistella jeonii</name>
    <dbReference type="NCBI Taxonomy" id="266749"/>
    <lineage>
        <taxon>Bacteria</taxon>
        <taxon>Pseudomonadati</taxon>
        <taxon>Bacteroidota</taxon>
        <taxon>Flavobacteriia</taxon>
        <taxon>Flavobacteriales</taxon>
        <taxon>Weeksellaceae</taxon>
        <taxon>Chryseobacterium group</taxon>
        <taxon>Kaistella</taxon>
    </lineage>
</organism>